<dbReference type="PANTHER" id="PTHR43785:SF3">
    <property type="entry name" value="GS CATALYTIC DOMAIN-CONTAINING PROTEIN"/>
    <property type="match status" value="1"/>
</dbReference>
<dbReference type="Gene3D" id="3.10.20.70">
    <property type="entry name" value="Glutamine synthetase, N-terminal domain"/>
    <property type="match status" value="1"/>
</dbReference>
<dbReference type="EMBL" id="JBAKAP010000020">
    <property type="protein sequence ID" value="MEL0618175.1"/>
    <property type="molecule type" value="Genomic_DNA"/>
</dbReference>
<proteinExistence type="inferred from homology"/>
<name>A0ABU9GJA0_COBMA</name>
<keyword evidence="3" id="KW-0067">ATP-binding</keyword>
<evidence type="ECO:0000256" key="2">
    <source>
        <dbReference type="ARBA" id="ARBA00022741"/>
    </source>
</evidence>
<evidence type="ECO:0000256" key="4">
    <source>
        <dbReference type="PROSITE-ProRule" id="PRU01330"/>
    </source>
</evidence>
<keyword evidence="9" id="KW-1185">Reference proteome</keyword>
<gene>
    <name evidence="8" type="ORF">V6243_15225</name>
</gene>
<evidence type="ECO:0000313" key="9">
    <source>
        <dbReference type="Proteomes" id="UP001378242"/>
    </source>
</evidence>
<evidence type="ECO:0000256" key="5">
    <source>
        <dbReference type="RuleBase" id="RU000384"/>
    </source>
</evidence>
<dbReference type="SUPFAM" id="SSF55931">
    <property type="entry name" value="Glutamine synthetase/guanido kinase"/>
    <property type="match status" value="1"/>
</dbReference>
<feature type="domain" description="GS catalytic" evidence="7">
    <location>
        <begin position="128"/>
        <end position="465"/>
    </location>
</feature>
<dbReference type="InterPro" id="IPR036651">
    <property type="entry name" value="Gln_synt_N_sf"/>
</dbReference>
<dbReference type="Gene3D" id="3.30.590.10">
    <property type="entry name" value="Glutamine synthetase/guanido kinase, catalytic domain"/>
    <property type="match status" value="1"/>
</dbReference>
<accession>A0ABU9GJA0</accession>
<dbReference type="Proteomes" id="UP001378242">
    <property type="component" value="Unassembled WGS sequence"/>
</dbReference>
<dbReference type="SUPFAM" id="SSF54368">
    <property type="entry name" value="Glutamine synthetase, N-terminal domain"/>
    <property type="match status" value="1"/>
</dbReference>
<reference evidence="8 9" key="1">
    <citation type="submission" date="2024-02" db="EMBL/GenBank/DDBJ databases">
        <title>Bacteria isolated from the canopy kelp, Nereocystis luetkeana.</title>
        <authorList>
            <person name="Pfister C.A."/>
            <person name="Younker I.T."/>
            <person name="Light S.H."/>
        </authorList>
    </citation>
    <scope>NUCLEOTIDE SEQUENCE [LARGE SCALE GENOMIC DNA]</scope>
    <source>
        <strain evidence="8 9">TI.5.07</strain>
    </source>
</reference>
<dbReference type="PROSITE" id="PS51987">
    <property type="entry name" value="GS_CATALYTIC"/>
    <property type="match status" value="1"/>
</dbReference>
<evidence type="ECO:0000313" key="8">
    <source>
        <dbReference type="EMBL" id="MEL0618175.1"/>
    </source>
</evidence>
<dbReference type="InterPro" id="IPR008146">
    <property type="entry name" value="Gln_synth_cat_dom"/>
</dbReference>
<dbReference type="InterPro" id="IPR008147">
    <property type="entry name" value="Gln_synt_N"/>
</dbReference>
<dbReference type="PANTHER" id="PTHR43785">
    <property type="entry name" value="GAMMA-GLUTAMYLPUTRESCINE SYNTHETASE"/>
    <property type="match status" value="1"/>
</dbReference>
<comment type="similarity">
    <text evidence="4 5">Belongs to the glutamine synthetase family.</text>
</comment>
<evidence type="ECO:0000256" key="1">
    <source>
        <dbReference type="ARBA" id="ARBA00022598"/>
    </source>
</evidence>
<dbReference type="SMART" id="SM01230">
    <property type="entry name" value="Gln-synt_C"/>
    <property type="match status" value="1"/>
</dbReference>
<dbReference type="EC" id="6.3.1.-" evidence="8"/>
<keyword evidence="2" id="KW-0547">Nucleotide-binding</keyword>
<evidence type="ECO:0000259" key="6">
    <source>
        <dbReference type="PROSITE" id="PS51986"/>
    </source>
</evidence>
<protein>
    <submittedName>
        <fullName evidence="8">Glutamine synthetase family protein</fullName>
        <ecNumber evidence="8">6.3.1.-</ecNumber>
    </submittedName>
</protein>
<sequence>MSVNHVGHEQPGHEDDDAILQEWFAAHGITEVECLVTDLTGILKGKIMPARKYLNGGRPRLPDSLFIQTVTGGYPDDEDSRFWNPAEQDMQLIPDVNALYLVPWAEDPTAQVIHDCYYLNGEPVELSPRYVLKRILALYAEQGWQPVVAPEAEFYLVKTNTDSDYPLEPPIGRSGRQESSRQSFSIDAVNEFDPLFEEMYDYCEAMGLDLDTLIHEEGAGQMEVNFEHGDALSLADQVVMFKRTLRETALRHGMYGTFMAKPMAYQPGSSMHIHQSLVDVESGNNLFADASGQPSTLFRHFIGGLQTYLPAAMPFFAPNVNSYRRLMRNDTSGSAPINVEWGLDNRTVGLRVPVSDAAGTRVENRLAGADSNPYLVMAASLACGYLGMMERIEPRPPVVGSAWEGGNTLPDDIGPALDALHACTPLANILGERFVKSYLAVKRAEHGEYFQVISSWEREHLLLRV</sequence>
<dbReference type="InterPro" id="IPR014746">
    <property type="entry name" value="Gln_synth/guanido_kin_cat_dom"/>
</dbReference>
<feature type="domain" description="GS beta-grasp" evidence="6">
    <location>
        <begin position="30"/>
        <end position="121"/>
    </location>
</feature>
<organism evidence="8 9">
    <name type="scientific">Cobetia marina</name>
    <name type="common">Deleya marina</name>
    <dbReference type="NCBI Taxonomy" id="28258"/>
    <lineage>
        <taxon>Bacteria</taxon>
        <taxon>Pseudomonadati</taxon>
        <taxon>Pseudomonadota</taxon>
        <taxon>Gammaproteobacteria</taxon>
        <taxon>Oceanospirillales</taxon>
        <taxon>Halomonadaceae</taxon>
        <taxon>Cobetia</taxon>
    </lineage>
</organism>
<evidence type="ECO:0000256" key="3">
    <source>
        <dbReference type="ARBA" id="ARBA00022840"/>
    </source>
</evidence>
<dbReference type="GO" id="GO:0016874">
    <property type="term" value="F:ligase activity"/>
    <property type="evidence" value="ECO:0007669"/>
    <property type="project" value="UniProtKB-KW"/>
</dbReference>
<keyword evidence="1 8" id="KW-0436">Ligase</keyword>
<comment type="caution">
    <text evidence="8">The sequence shown here is derived from an EMBL/GenBank/DDBJ whole genome shotgun (WGS) entry which is preliminary data.</text>
</comment>
<dbReference type="Pfam" id="PF00120">
    <property type="entry name" value="Gln-synt_C"/>
    <property type="match status" value="1"/>
</dbReference>
<evidence type="ECO:0000259" key="7">
    <source>
        <dbReference type="PROSITE" id="PS51987"/>
    </source>
</evidence>
<dbReference type="RefSeq" id="WP_341542772.1">
    <property type="nucleotide sequence ID" value="NZ_JBAKAP010000020.1"/>
</dbReference>
<dbReference type="PROSITE" id="PS51986">
    <property type="entry name" value="GS_BETA_GRASP"/>
    <property type="match status" value="1"/>
</dbReference>